<reference evidence="19" key="1">
    <citation type="journal article" date="2007" name="PLoS ONE">
        <title>The first genome sequence of an elite grapevine cultivar (Pinot noir Vitis vinifera L.): coping with a highly heterozygous genome.</title>
        <authorList>
            <person name="Velasco R."/>
            <person name="Zharkikh A."/>
            <person name="Troggio M."/>
            <person name="Cartwright D.A."/>
            <person name="Cestaro A."/>
            <person name="Pruss D."/>
            <person name="Pindo M."/>
            <person name="FitzGerald L.M."/>
            <person name="Vezzulli S."/>
            <person name="Reid J."/>
            <person name="Malacarne G."/>
            <person name="Iliev D."/>
            <person name="Coppola G."/>
            <person name="Wardell B."/>
            <person name="Micheletti D."/>
            <person name="Macalma T."/>
            <person name="Facci M."/>
            <person name="Mitchell J.T."/>
            <person name="Perazzolli M."/>
            <person name="Eldredge G."/>
            <person name="Gatto P."/>
            <person name="Oyzerski R."/>
            <person name="Moretto M."/>
            <person name="Gutin N."/>
            <person name="Stefanini M."/>
            <person name="Chen Y."/>
            <person name="Segala C."/>
            <person name="Davenport C."/>
            <person name="Dematte L."/>
            <person name="Mraz A."/>
            <person name="Battilana J."/>
            <person name="Stormo K."/>
            <person name="Costa F."/>
            <person name="Tao Q."/>
            <person name="Si-Ammour A."/>
            <person name="Harkins T."/>
            <person name="Lackey A."/>
            <person name="Perbost C."/>
            <person name="Taillon B."/>
            <person name="Stella A."/>
            <person name="Solovyev V."/>
            <person name="Fawcett J.A."/>
            <person name="Sterck L."/>
            <person name="Vandepoele K."/>
            <person name="Grando S.M."/>
            <person name="Toppo S."/>
            <person name="Moser C."/>
            <person name="Lanchbury J."/>
            <person name="Bogden R."/>
            <person name="Skolnick M."/>
            <person name="Sgaramella V."/>
            <person name="Bhatnagar S.K."/>
            <person name="Fontana P."/>
            <person name="Gutin A."/>
            <person name="Van de Peer Y."/>
            <person name="Salamini F."/>
            <person name="Viola R."/>
        </authorList>
    </citation>
    <scope>NUCLEOTIDE SEQUENCE</scope>
</reference>
<dbReference type="Pfam" id="PF08284">
    <property type="entry name" value="RVP_2"/>
    <property type="match status" value="1"/>
</dbReference>
<dbReference type="Pfam" id="PF00385">
    <property type="entry name" value="Chromo"/>
    <property type="match status" value="1"/>
</dbReference>
<protein>
    <recommendedName>
        <fullName evidence="20">Chromo domain-containing protein</fullName>
    </recommendedName>
</protein>
<dbReference type="GO" id="GO:0003887">
    <property type="term" value="F:DNA-directed DNA polymerase activity"/>
    <property type="evidence" value="ECO:0007669"/>
    <property type="project" value="UniProtKB-KW"/>
</dbReference>
<keyword evidence="3" id="KW-0064">Aspartyl protease</keyword>
<evidence type="ECO:0000256" key="5">
    <source>
        <dbReference type="ARBA" id="ARBA00022842"/>
    </source>
</evidence>
<dbReference type="GO" id="GO:0015074">
    <property type="term" value="P:DNA integration"/>
    <property type="evidence" value="ECO:0007669"/>
    <property type="project" value="UniProtKB-KW"/>
</dbReference>
<dbReference type="InterPro" id="IPR005162">
    <property type="entry name" value="Retrotrans_gag_dom"/>
</dbReference>
<dbReference type="Pfam" id="PF03732">
    <property type="entry name" value="Retrotrans_gag"/>
    <property type="match status" value="1"/>
</dbReference>
<evidence type="ECO:0000256" key="2">
    <source>
        <dbReference type="ARBA" id="ARBA00022723"/>
    </source>
</evidence>
<dbReference type="SUPFAM" id="SSF56672">
    <property type="entry name" value="DNA/RNA polymerases"/>
    <property type="match status" value="1"/>
</dbReference>
<dbReference type="Gene3D" id="3.10.20.370">
    <property type="match status" value="1"/>
</dbReference>
<dbReference type="Gene3D" id="3.30.70.270">
    <property type="match status" value="1"/>
</dbReference>
<keyword evidence="8" id="KW-0239">DNA-directed DNA polymerase</keyword>
<sequence length="818" mass="95049">MAGKKRDERIDLMEERMHSVQENINIVKERVTKIPFLEKSMTAIMERLDAMAVEIQENSERLSPNKRRKPKNSNDGFEVGSSELPLAAEGNKAREGEAFTWHQWEDTHRPFRSWEDFKGLLLEHFRPRDEEEMSERFFSLWQEGTLYEYRRDFERVTSTMDDIPKRLLKGQFINGLRPDIQAELEAHRPTDNHRKTTLLEKTSGTKSEVSFRKLLDAELQMKREKGLYYRRDEKFSSRHRCQLKELQVMIPLDETEGYGVLLKIGVSVKGEGVCRGVQLLLQGVKIVEDVMPLDLGGSDFILGMQWLETLGKIKFNCKTLTMWFKVGESTMTLQGDPGYGKIAYLLTEQLKKDNFGWTYEAEHAFNQLKHAMTTVPILALPDFNKPLVIKTDASGVGVGAVLMQDQRPIAYYSHILPQRNRLKSVYERELMAIVFAIQKWRPYLLGRLISEEHQKWLTKLLGYTFDIQYRLGLENRAADALSQYPEFTTLTLSPVMDFEEIQKEVETDEAVNHIRMEVLEGNPKYSDYAIEFHNSLVGGHSGLFKTMQRLAAKFYWPKMKHGIKNLWLRVQFVSKTNTWLCHQQVYSNLFQYLISHSIHSFLVVIWRDPQPLVRYGHGSATVSSVEHILEERDAVLEELKLNLHKAQDRMRATANRKRREEHYDMGDLVYLKLQPYRQKSLAKHRNEKLLPRYYGPFPIKARVGTVAYQLTLPPSSTIHPVFPCLATSQGKMELLIEPTAILGVRQRHTGSTPVTEVLVQWKDLPDFEATWESFAAIQNQFPEFHLANRVAVWEGGNYRPPVHFTYARRDKKIISEQP</sequence>
<keyword evidence="12" id="KW-0175">Coiled coil</keyword>
<organism evidence="19">
    <name type="scientific">Vitis vinifera</name>
    <name type="common">Grape</name>
    <dbReference type="NCBI Taxonomy" id="29760"/>
    <lineage>
        <taxon>Eukaryota</taxon>
        <taxon>Viridiplantae</taxon>
        <taxon>Streptophyta</taxon>
        <taxon>Embryophyta</taxon>
        <taxon>Tracheophyta</taxon>
        <taxon>Spermatophyta</taxon>
        <taxon>Magnoliopsida</taxon>
        <taxon>eudicotyledons</taxon>
        <taxon>Gunneridae</taxon>
        <taxon>Pentapetalae</taxon>
        <taxon>rosids</taxon>
        <taxon>Vitales</taxon>
        <taxon>Vitaceae</taxon>
        <taxon>Viteae</taxon>
        <taxon>Vitis</taxon>
    </lineage>
</organism>
<evidence type="ECO:0000256" key="10">
    <source>
        <dbReference type="ARBA" id="ARBA00023172"/>
    </source>
</evidence>
<dbReference type="InterPro" id="IPR016197">
    <property type="entry name" value="Chromo-like_dom_sf"/>
</dbReference>
<evidence type="ECO:0000256" key="9">
    <source>
        <dbReference type="ARBA" id="ARBA00023125"/>
    </source>
</evidence>
<dbReference type="SUPFAM" id="SSF54160">
    <property type="entry name" value="Chromo domain-like"/>
    <property type="match status" value="1"/>
</dbReference>
<evidence type="ECO:0000256" key="8">
    <source>
        <dbReference type="ARBA" id="ARBA00022932"/>
    </source>
</evidence>
<keyword evidence="8" id="KW-0548">Nucleotidyltransferase</keyword>
<dbReference type="GO" id="GO:0006508">
    <property type="term" value="P:proteolysis"/>
    <property type="evidence" value="ECO:0007669"/>
    <property type="project" value="UniProtKB-KW"/>
</dbReference>
<evidence type="ECO:0000256" key="6">
    <source>
        <dbReference type="ARBA" id="ARBA00022908"/>
    </source>
</evidence>
<evidence type="ECO:0000256" key="4">
    <source>
        <dbReference type="ARBA" id="ARBA00022801"/>
    </source>
</evidence>
<dbReference type="CDD" id="cd09274">
    <property type="entry name" value="RNase_HI_RT_Ty3"/>
    <property type="match status" value="1"/>
</dbReference>
<dbReference type="GO" id="GO:0046872">
    <property type="term" value="F:metal ion binding"/>
    <property type="evidence" value="ECO:0007669"/>
    <property type="project" value="UniProtKB-KW"/>
</dbReference>
<feature type="region of interest" description="Disordered" evidence="13">
    <location>
        <begin position="58"/>
        <end position="82"/>
    </location>
</feature>
<keyword evidence="2" id="KW-0479">Metal-binding</keyword>
<keyword evidence="4" id="KW-0378">Hydrolase</keyword>
<dbReference type="Gene3D" id="1.10.340.70">
    <property type="match status" value="1"/>
</dbReference>
<dbReference type="GO" id="GO:0003964">
    <property type="term" value="F:RNA-directed DNA polymerase activity"/>
    <property type="evidence" value="ECO:0007669"/>
    <property type="project" value="UniProtKB-KW"/>
</dbReference>
<dbReference type="InterPro" id="IPR041577">
    <property type="entry name" value="RT_RNaseH_2"/>
</dbReference>
<proteinExistence type="predicted"/>
<accession>A5ANN9</accession>
<dbReference type="InterPro" id="IPR041588">
    <property type="entry name" value="Integrase_H2C2"/>
</dbReference>
<dbReference type="PANTHER" id="PTHR37984:SF5">
    <property type="entry name" value="PROTEIN NYNRIN-LIKE"/>
    <property type="match status" value="1"/>
</dbReference>
<dbReference type="GO" id="GO:0003677">
    <property type="term" value="F:DNA binding"/>
    <property type="evidence" value="ECO:0007669"/>
    <property type="project" value="UniProtKB-KW"/>
</dbReference>
<feature type="domain" description="Chromo" evidence="14">
    <location>
        <begin position="738"/>
        <end position="783"/>
    </location>
</feature>
<evidence type="ECO:0000256" key="13">
    <source>
        <dbReference type="SAM" id="MobiDB-lite"/>
    </source>
</evidence>
<gene>
    <name evidence="19" type="ORF">VITISV_035177</name>
</gene>
<dbReference type="EMBL" id="AM430919">
    <property type="protein sequence ID" value="CAN60437.1"/>
    <property type="molecule type" value="Genomic_DNA"/>
</dbReference>
<keyword evidence="1" id="KW-0645">Protease</keyword>
<dbReference type="Pfam" id="PF17919">
    <property type="entry name" value="RT_RNaseH_2"/>
    <property type="match status" value="1"/>
</dbReference>
<dbReference type="AlphaFoldDB" id="A5ANN9"/>
<evidence type="ECO:0000256" key="1">
    <source>
        <dbReference type="ARBA" id="ARBA00022670"/>
    </source>
</evidence>
<dbReference type="PANTHER" id="PTHR37984">
    <property type="entry name" value="PROTEIN CBG26694"/>
    <property type="match status" value="1"/>
</dbReference>
<evidence type="ECO:0000256" key="11">
    <source>
        <dbReference type="ARBA" id="ARBA00023268"/>
    </source>
</evidence>
<evidence type="ECO:0000259" key="14">
    <source>
        <dbReference type="Pfam" id="PF00385"/>
    </source>
</evidence>
<feature type="domain" description="Retrotransposon gag" evidence="15">
    <location>
        <begin position="95"/>
        <end position="178"/>
    </location>
</feature>
<dbReference type="GO" id="GO:0006310">
    <property type="term" value="P:DNA recombination"/>
    <property type="evidence" value="ECO:0007669"/>
    <property type="project" value="UniProtKB-KW"/>
</dbReference>
<keyword evidence="11" id="KW-0511">Multifunctional enzyme</keyword>
<evidence type="ECO:0000256" key="3">
    <source>
        <dbReference type="ARBA" id="ARBA00022750"/>
    </source>
</evidence>
<evidence type="ECO:0008006" key="20">
    <source>
        <dbReference type="Google" id="ProtNLM"/>
    </source>
</evidence>
<feature type="coiled-coil region" evidence="12">
    <location>
        <begin position="629"/>
        <end position="656"/>
    </location>
</feature>
<evidence type="ECO:0000259" key="18">
    <source>
        <dbReference type="Pfam" id="PF24626"/>
    </source>
</evidence>
<evidence type="ECO:0000313" key="19">
    <source>
        <dbReference type="EMBL" id="CAN60437.1"/>
    </source>
</evidence>
<dbReference type="GO" id="GO:0004190">
    <property type="term" value="F:aspartic-type endopeptidase activity"/>
    <property type="evidence" value="ECO:0007669"/>
    <property type="project" value="UniProtKB-KW"/>
</dbReference>
<keyword evidence="6" id="KW-0229">DNA integration</keyword>
<keyword evidence="8" id="KW-0808">Transferase</keyword>
<dbReference type="Pfam" id="PF24626">
    <property type="entry name" value="SH3_Tf2-1"/>
    <property type="match status" value="1"/>
</dbReference>
<dbReference type="InterPro" id="IPR043128">
    <property type="entry name" value="Rev_trsase/Diguanyl_cyclase"/>
</dbReference>
<feature type="domain" description="Reverse transcriptase/retrotransposon-derived protein RNase H-like" evidence="16">
    <location>
        <begin position="357"/>
        <end position="448"/>
    </location>
</feature>
<evidence type="ECO:0000256" key="7">
    <source>
        <dbReference type="ARBA" id="ARBA00022918"/>
    </source>
</evidence>
<dbReference type="InterPro" id="IPR043502">
    <property type="entry name" value="DNA/RNA_pol_sf"/>
</dbReference>
<evidence type="ECO:0000259" key="17">
    <source>
        <dbReference type="Pfam" id="PF17921"/>
    </source>
</evidence>
<evidence type="ECO:0000259" key="15">
    <source>
        <dbReference type="Pfam" id="PF03732"/>
    </source>
</evidence>
<name>A5ANN9_VITVI</name>
<keyword evidence="10" id="KW-0233">DNA recombination</keyword>
<keyword evidence="7" id="KW-0695">RNA-directed DNA polymerase</keyword>
<feature type="domain" description="Integrase zinc-binding" evidence="17">
    <location>
        <begin position="531"/>
        <end position="565"/>
    </location>
</feature>
<keyword evidence="5" id="KW-0460">Magnesium</keyword>
<dbReference type="Pfam" id="PF17921">
    <property type="entry name" value="Integrase_H2C2"/>
    <property type="match status" value="1"/>
</dbReference>
<dbReference type="InterPro" id="IPR050951">
    <property type="entry name" value="Retrovirus_Pol_polyprotein"/>
</dbReference>
<keyword evidence="9" id="KW-0238">DNA-binding</keyword>
<dbReference type="InterPro" id="IPR023780">
    <property type="entry name" value="Chromo_domain"/>
</dbReference>
<evidence type="ECO:0000259" key="16">
    <source>
        <dbReference type="Pfam" id="PF17919"/>
    </source>
</evidence>
<evidence type="ECO:0000256" key="12">
    <source>
        <dbReference type="SAM" id="Coils"/>
    </source>
</evidence>
<dbReference type="InterPro" id="IPR056924">
    <property type="entry name" value="SH3_Tf2-1"/>
</dbReference>
<feature type="domain" description="Tf2-1-like SH3-like" evidence="18">
    <location>
        <begin position="666"/>
        <end position="722"/>
    </location>
</feature>